<dbReference type="EMBL" id="LS974625">
    <property type="protein sequence ID" value="CAG7867535.1"/>
    <property type="molecule type" value="Genomic_DNA"/>
</dbReference>
<evidence type="ECO:0000313" key="4">
    <source>
        <dbReference type="EMBL" id="CAG7867535.1"/>
    </source>
</evidence>
<gene>
    <name evidence="4" type="ORF">BRAPAZ1V2_A09P80020.2</name>
</gene>
<evidence type="ECO:0000256" key="1">
    <source>
        <dbReference type="ARBA" id="ARBA00010768"/>
    </source>
</evidence>
<dbReference type="Proteomes" id="UP000694005">
    <property type="component" value="Chromosome A09"/>
</dbReference>
<dbReference type="GO" id="GO:0004445">
    <property type="term" value="F:inositol-polyphosphate 5-phosphatase activity"/>
    <property type="evidence" value="ECO:0007669"/>
    <property type="project" value="InterPro"/>
</dbReference>
<dbReference type="PANTHER" id="PTHR45666">
    <property type="entry name" value="TYPE IV INOSITOL POLYPHOSPHATE 5-PHOSPHATASE 9"/>
    <property type="match status" value="1"/>
</dbReference>
<dbReference type="GO" id="GO:0046856">
    <property type="term" value="P:phosphatidylinositol dephosphorylation"/>
    <property type="evidence" value="ECO:0007669"/>
    <property type="project" value="InterPro"/>
</dbReference>
<sequence length="136" mass="16018">AEEKLGCHRDTQEDKGFLALRPQKTTSPLRISFSISKTNDPYFKKHCFLYLPPCNMAWRSKLPDSTVLPICQSPMQNWRALLENYQIRLMEKKRGHVFKGWNEGKIYFPPTYKYSENSDRYSGMTCIPRRNVSLLH</sequence>
<dbReference type="SUPFAM" id="SSF56219">
    <property type="entry name" value="DNase I-like"/>
    <property type="match status" value="1"/>
</dbReference>
<evidence type="ECO:0000313" key="5">
    <source>
        <dbReference type="Proteomes" id="UP000694005"/>
    </source>
</evidence>
<dbReference type="InterPro" id="IPR036691">
    <property type="entry name" value="Endo/exonu/phosph_ase_sf"/>
</dbReference>
<dbReference type="AlphaFoldDB" id="A0A8D9CYV5"/>
<evidence type="ECO:0000256" key="2">
    <source>
        <dbReference type="ARBA" id="ARBA00022801"/>
    </source>
</evidence>
<accession>A0A8D9CYV5</accession>
<dbReference type="InterPro" id="IPR000300">
    <property type="entry name" value="IPPc"/>
</dbReference>
<keyword evidence="2" id="KW-0378">Hydrolase</keyword>
<comment type="similarity">
    <text evidence="1">Belongs to the inositol polyphosphate 5-phosphatase family.</text>
</comment>
<feature type="non-terminal residue" evidence="4">
    <location>
        <position position="136"/>
    </location>
</feature>
<reference evidence="4 5" key="1">
    <citation type="submission" date="2021-07" db="EMBL/GenBank/DDBJ databases">
        <authorList>
            <consortium name="Genoscope - CEA"/>
            <person name="William W."/>
        </authorList>
    </citation>
    <scope>NUCLEOTIDE SEQUENCE [LARGE SCALE GENOMIC DNA]</scope>
</reference>
<evidence type="ECO:0000259" key="3">
    <source>
        <dbReference type="Pfam" id="PF22669"/>
    </source>
</evidence>
<dbReference type="InterPro" id="IPR045849">
    <property type="entry name" value="IP5P_plant"/>
</dbReference>
<feature type="domain" description="Inositol polyphosphate-related phosphatase" evidence="3">
    <location>
        <begin position="58"/>
        <end position="122"/>
    </location>
</feature>
<organism evidence="4 5">
    <name type="scientific">Brassica campestris</name>
    <name type="common">Field mustard</name>
    <dbReference type="NCBI Taxonomy" id="3711"/>
    <lineage>
        <taxon>Eukaryota</taxon>
        <taxon>Viridiplantae</taxon>
        <taxon>Streptophyta</taxon>
        <taxon>Embryophyta</taxon>
        <taxon>Tracheophyta</taxon>
        <taxon>Spermatophyta</taxon>
        <taxon>Magnoliopsida</taxon>
        <taxon>eudicotyledons</taxon>
        <taxon>Gunneridae</taxon>
        <taxon>Pentapetalae</taxon>
        <taxon>rosids</taxon>
        <taxon>malvids</taxon>
        <taxon>Brassicales</taxon>
        <taxon>Brassicaceae</taxon>
        <taxon>Brassiceae</taxon>
        <taxon>Brassica</taxon>
    </lineage>
</organism>
<proteinExistence type="inferred from homology"/>
<feature type="non-terminal residue" evidence="4">
    <location>
        <position position="1"/>
    </location>
</feature>
<dbReference type="Gene3D" id="3.60.10.10">
    <property type="entry name" value="Endonuclease/exonuclease/phosphatase"/>
    <property type="match status" value="1"/>
</dbReference>
<dbReference type="Gramene" id="A09p80020.2_BraZ1">
    <property type="protein sequence ID" value="A09p80020.2_BraZ1.CDS"/>
    <property type="gene ID" value="A09g80020.2_BraZ1"/>
</dbReference>
<dbReference type="PANTHER" id="PTHR45666:SF35">
    <property type="entry name" value="TYPE IV INOSITOL POLYPHOSPHATE 5-PHOSPHATASE 6"/>
    <property type="match status" value="1"/>
</dbReference>
<name>A0A8D9CYV5_BRACM</name>
<protein>
    <recommendedName>
        <fullName evidence="3">Inositol polyphosphate-related phosphatase domain-containing protein</fullName>
    </recommendedName>
</protein>
<dbReference type="Pfam" id="PF22669">
    <property type="entry name" value="Exo_endo_phos2"/>
    <property type="match status" value="1"/>
</dbReference>